<reference evidence="2 3" key="1">
    <citation type="journal article" date="2021" name="J. Hered.">
        <title>A chromosome-level genome assembly of the parasitoid wasp, Cotesia glomerata (Hymenoptera: Braconidae).</title>
        <authorList>
            <person name="Pinto B.J."/>
            <person name="Weis J.J."/>
            <person name="Gamble T."/>
            <person name="Ode P.J."/>
            <person name="Paul R."/>
            <person name="Zaspel J.M."/>
        </authorList>
    </citation>
    <scope>NUCLEOTIDE SEQUENCE [LARGE SCALE GENOMIC DNA]</scope>
    <source>
        <strain evidence="2">CgM1</strain>
    </source>
</reference>
<gene>
    <name evidence="2" type="ORF">KQX54_001972</name>
</gene>
<comment type="caution">
    <text evidence="2">The sequence shown here is derived from an EMBL/GenBank/DDBJ whole genome shotgun (WGS) entry which is preliminary data.</text>
</comment>
<organism evidence="2 3">
    <name type="scientific">Cotesia glomerata</name>
    <name type="common">Lepidopteran parasitic wasp</name>
    <name type="synonym">Apanteles glomeratus</name>
    <dbReference type="NCBI Taxonomy" id="32391"/>
    <lineage>
        <taxon>Eukaryota</taxon>
        <taxon>Metazoa</taxon>
        <taxon>Ecdysozoa</taxon>
        <taxon>Arthropoda</taxon>
        <taxon>Hexapoda</taxon>
        <taxon>Insecta</taxon>
        <taxon>Pterygota</taxon>
        <taxon>Neoptera</taxon>
        <taxon>Endopterygota</taxon>
        <taxon>Hymenoptera</taxon>
        <taxon>Apocrita</taxon>
        <taxon>Ichneumonoidea</taxon>
        <taxon>Braconidae</taxon>
        <taxon>Microgastrinae</taxon>
        <taxon>Cotesia</taxon>
    </lineage>
</organism>
<dbReference type="Proteomes" id="UP000826195">
    <property type="component" value="Unassembled WGS sequence"/>
</dbReference>
<protein>
    <submittedName>
        <fullName evidence="2">Uncharacterized protein</fullName>
    </submittedName>
</protein>
<evidence type="ECO:0000313" key="3">
    <source>
        <dbReference type="Proteomes" id="UP000826195"/>
    </source>
</evidence>
<name>A0AAV7II96_COTGL</name>
<proteinExistence type="predicted"/>
<feature type="compositionally biased region" description="Basic and acidic residues" evidence="1">
    <location>
        <begin position="15"/>
        <end position="31"/>
    </location>
</feature>
<evidence type="ECO:0000256" key="1">
    <source>
        <dbReference type="SAM" id="MobiDB-lite"/>
    </source>
</evidence>
<sequence length="86" mass="9581">MLCSCRSHQRLQSKLARERRGAESIGDKPEENNSSESPCNIRTHGINSGLSLLSSGRMYVTAPPSTINPNWMQIRGFDRKSCNDNS</sequence>
<keyword evidence="3" id="KW-1185">Reference proteome</keyword>
<dbReference type="AlphaFoldDB" id="A0AAV7II96"/>
<evidence type="ECO:0000313" key="2">
    <source>
        <dbReference type="EMBL" id="KAH0553529.1"/>
    </source>
</evidence>
<feature type="region of interest" description="Disordered" evidence="1">
    <location>
        <begin position="14"/>
        <end position="43"/>
    </location>
</feature>
<dbReference type="EMBL" id="JAHXZJ010001119">
    <property type="protein sequence ID" value="KAH0553529.1"/>
    <property type="molecule type" value="Genomic_DNA"/>
</dbReference>
<accession>A0AAV7II96</accession>